<dbReference type="AlphaFoldDB" id="C8S3Z0"/>
<protein>
    <submittedName>
        <fullName evidence="1">Uncharacterized protein</fullName>
    </submittedName>
</protein>
<gene>
    <name evidence="1" type="ORF">Rsw2DRAFT_2768</name>
</gene>
<organism evidence="1 2">
    <name type="scientific">Rhodobacter ferrooxidans</name>
    <dbReference type="NCBI Taxonomy" id="371731"/>
    <lineage>
        <taxon>Bacteria</taxon>
        <taxon>Pseudomonadati</taxon>
        <taxon>Pseudomonadota</taxon>
        <taxon>Alphaproteobacteria</taxon>
        <taxon>Rhodobacterales</taxon>
        <taxon>Rhodobacter group</taxon>
        <taxon>Rhodobacter</taxon>
    </lineage>
</organism>
<name>C8S3Z0_9RHOB</name>
<evidence type="ECO:0000313" key="1">
    <source>
        <dbReference type="EMBL" id="EEW24252.1"/>
    </source>
</evidence>
<dbReference type="STRING" id="371731.Rsw2DRAFT_2768"/>
<dbReference type="Proteomes" id="UP000010121">
    <property type="component" value="Unassembled WGS sequence"/>
</dbReference>
<comment type="caution">
    <text evidence="1">The sequence shown here is derived from an EMBL/GenBank/DDBJ whole genome shotgun (WGS) entry which is preliminary data.</text>
</comment>
<keyword evidence="2" id="KW-1185">Reference proteome</keyword>
<reference evidence="1 2" key="1">
    <citation type="submission" date="2009-08" db="EMBL/GenBank/DDBJ databases">
        <title>The draft genome of Rhodobacter sp. SW2.</title>
        <authorList>
            <consortium name="US DOE Joint Genome Institute (JGI-PGF)"/>
            <person name="Lucas S."/>
            <person name="Copeland A."/>
            <person name="Lapidus A."/>
            <person name="Glavina del Rio T."/>
            <person name="Tice H."/>
            <person name="Bruce D."/>
            <person name="Goodwin L."/>
            <person name="Pitluck S."/>
            <person name="Larimer F."/>
            <person name="Land M.L."/>
            <person name="Hauser L."/>
            <person name="Emerson D."/>
        </authorList>
    </citation>
    <scope>NUCLEOTIDE SEQUENCE [LARGE SCALE GENOMIC DNA]</scope>
    <source>
        <strain evidence="1 2">SW2</strain>
    </source>
</reference>
<accession>C8S3Z0</accession>
<sequence length="238" mass="25033">MGLLDAFDDVLVEPFKPDDAVKAFDVGVLLGLVKGSRRAVEWSASSFDKPTISTFRATGVRFPTTALGLRRTRFPLRKCCAEFGTGRQEIAAMLGMLAAVPSPAVLALHAQQAATALARFIDFLVGAGRLNNPTGGILHKFGVKGRRAGIRCEDGGKAQGGAKVALLAPPTVSLRIQRCTGRSLARVSLPVSLSSDRPGARQLEIGAVSHARPANFQANQRVAGLPCRMPPSLPANAG</sequence>
<evidence type="ECO:0000313" key="2">
    <source>
        <dbReference type="Proteomes" id="UP000010121"/>
    </source>
</evidence>
<dbReference type="EMBL" id="ACYY01000022">
    <property type="protein sequence ID" value="EEW24252.1"/>
    <property type="molecule type" value="Genomic_DNA"/>
</dbReference>
<proteinExistence type="predicted"/>